<dbReference type="EMBL" id="CQPD01000010">
    <property type="protein sequence ID" value="CNT89500.1"/>
    <property type="molecule type" value="Genomic_DNA"/>
</dbReference>
<dbReference type="AlphaFoldDB" id="A0A655C038"/>
<protein>
    <submittedName>
        <fullName evidence="1">Uncharacterized protein</fullName>
    </submittedName>
</protein>
<dbReference type="AntiFam" id="ANF00098">
    <property type="entry name" value="Shadow ORF (opposite leuC)"/>
</dbReference>
<gene>
    <name evidence="1" type="ORF">ERS008207_01282</name>
</gene>
<reference evidence="1 2" key="1">
    <citation type="submission" date="2015-03" db="EMBL/GenBank/DDBJ databases">
        <authorList>
            <consortium name="Pathogen Informatics"/>
        </authorList>
    </citation>
    <scope>NUCLEOTIDE SEQUENCE [LARGE SCALE GENOMIC DNA]</scope>
    <source>
        <strain evidence="1 2">D4891</strain>
    </source>
</reference>
<evidence type="ECO:0000313" key="1">
    <source>
        <dbReference type="EMBL" id="CNT89500.1"/>
    </source>
</evidence>
<accession>A0A655C038</accession>
<dbReference type="AntiFam" id="ANF00100">
    <property type="entry name" value="Shadow ORF (opposite leuC)"/>
</dbReference>
<sequence length="239" mass="27046">MQTPFYVVESGFIRGDQTGFGAHLNRHIAQRHAAFHTQRADSVAAKFNHVPGAAGAAGFTDDRQHDVFGGNARCGVARDFNLHGFSAPLFQGLRRQYMFYLRSADAEGQRTKRAVGGGVGVAADDGHARQGDALFRPHHMDDALIWVIQVIQLDAELVTVLNQLLHLDTRHFTRSINVFSLRRDVVIHRGEGFPWLTYRTMVRAQTVKRLRRGDFMHQVAVNVQQRRFVWRLKDHVGIK</sequence>
<evidence type="ECO:0000313" key="2">
    <source>
        <dbReference type="Proteomes" id="UP000042394"/>
    </source>
</evidence>
<name>A0A655C038_SALET</name>
<proteinExistence type="predicted"/>
<dbReference type="Proteomes" id="UP000042394">
    <property type="component" value="Unassembled WGS sequence"/>
</dbReference>
<organism evidence="1 2">
    <name type="scientific">Salmonella enterica subsp. enterica serovar Bovismorbificans</name>
    <dbReference type="NCBI Taxonomy" id="58097"/>
    <lineage>
        <taxon>Bacteria</taxon>
        <taxon>Pseudomonadati</taxon>
        <taxon>Pseudomonadota</taxon>
        <taxon>Gammaproteobacteria</taxon>
        <taxon>Enterobacterales</taxon>
        <taxon>Enterobacteriaceae</taxon>
        <taxon>Salmonella</taxon>
    </lineage>
</organism>